<sequence length="50" mass="6034">MKFETQTQLRTTHELMDWLTEMAKKHKRSRNAEIVYLLEKAKEKQEKANA</sequence>
<comment type="caution">
    <text evidence="2">The sequence shown here is derived from an EMBL/GenBank/DDBJ whole genome shotgun (WGS) entry which is preliminary data.</text>
</comment>
<dbReference type="InterPro" id="IPR005569">
    <property type="entry name" value="Arc_DNA-bd_dom"/>
</dbReference>
<dbReference type="InterPro" id="IPR010985">
    <property type="entry name" value="Ribbon_hlx_hlx"/>
</dbReference>
<gene>
    <name evidence="2" type="ORF">J0J18_15660</name>
</gene>
<dbReference type="GO" id="GO:0006355">
    <property type="term" value="P:regulation of DNA-templated transcription"/>
    <property type="evidence" value="ECO:0007669"/>
    <property type="project" value="InterPro"/>
</dbReference>
<dbReference type="GO" id="GO:0003677">
    <property type="term" value="F:DNA binding"/>
    <property type="evidence" value="ECO:0007669"/>
    <property type="project" value="UniProtKB-KW"/>
</dbReference>
<feature type="domain" description="Arc-like DNA binding" evidence="1">
    <location>
        <begin position="8"/>
        <end position="43"/>
    </location>
</feature>
<evidence type="ECO:0000313" key="3">
    <source>
        <dbReference type="Proteomes" id="UP000664056"/>
    </source>
</evidence>
<dbReference type="InterPro" id="IPR013321">
    <property type="entry name" value="Arc_rbn_hlx_hlx"/>
</dbReference>
<dbReference type="SUPFAM" id="SSF47598">
    <property type="entry name" value="Ribbon-helix-helix"/>
    <property type="match status" value="1"/>
</dbReference>
<dbReference type="Pfam" id="PF03869">
    <property type="entry name" value="Arc"/>
    <property type="match status" value="1"/>
</dbReference>
<organism evidence="2 3">
    <name type="scientific">Vibrio vulnificus</name>
    <dbReference type="NCBI Taxonomy" id="672"/>
    <lineage>
        <taxon>Bacteria</taxon>
        <taxon>Pseudomonadati</taxon>
        <taxon>Pseudomonadota</taxon>
        <taxon>Gammaproteobacteria</taxon>
        <taxon>Vibrionales</taxon>
        <taxon>Vibrionaceae</taxon>
        <taxon>Vibrio</taxon>
    </lineage>
</organism>
<dbReference type="Gene3D" id="1.10.1220.10">
    <property type="entry name" value="Met repressor-like"/>
    <property type="match status" value="1"/>
</dbReference>
<evidence type="ECO:0000259" key="1">
    <source>
        <dbReference type="Pfam" id="PF03869"/>
    </source>
</evidence>
<dbReference type="EMBL" id="JAFKOQ010000010">
    <property type="protein sequence ID" value="MBN8123182.1"/>
    <property type="molecule type" value="Genomic_DNA"/>
</dbReference>
<accession>A0AAW4HAC2</accession>
<dbReference type="AlphaFoldDB" id="A0AAW4HAC2"/>
<dbReference type="RefSeq" id="WP_206622909.1">
    <property type="nucleotide sequence ID" value="NZ_JAFKOQ010000010.1"/>
</dbReference>
<dbReference type="Proteomes" id="UP000664056">
    <property type="component" value="Unassembled WGS sequence"/>
</dbReference>
<protein>
    <submittedName>
        <fullName evidence="2">Arc family DNA-binding protein</fullName>
    </submittedName>
</protein>
<keyword evidence="2" id="KW-0238">DNA-binding</keyword>
<name>A0AAW4HAC2_VIBVL</name>
<proteinExistence type="predicted"/>
<evidence type="ECO:0000313" key="2">
    <source>
        <dbReference type="EMBL" id="MBN8123182.1"/>
    </source>
</evidence>
<reference evidence="2" key="1">
    <citation type="submission" date="2021-03" db="EMBL/GenBank/DDBJ databases">
        <title>Study of the foodborne Vibrio vulnificus isolates from China.</title>
        <authorList>
            <person name="Zheng Z."/>
            <person name="Ye L."/>
        </authorList>
    </citation>
    <scope>NUCLEOTIDE SEQUENCE</scope>
    <source>
        <strain evidence="2">Vv1582</strain>
    </source>
</reference>